<dbReference type="EMBL" id="QXFV01000284">
    <property type="protein sequence ID" value="KAE9042582.1"/>
    <property type="molecule type" value="Genomic_DNA"/>
</dbReference>
<sequence>MARKWLQLKGEDGSDLTSADAVFADIADVAAFRDAVKDKYTNNLATVDPPDLKVFANGAAYDAKQKPLKSSASLVDLGKDEDNALIVVTPRKEQQSGLWLVNGTVANARSAKEVCCRLYRLADLNLGYYDPSLRSNGKDSAIWYEDTTLQIRILFKAGEFV</sequence>
<name>A0A6A3MQ34_9STRA</name>
<reference evidence="4 6" key="1">
    <citation type="submission" date="2018-09" db="EMBL/GenBank/DDBJ databases">
        <title>Genomic investigation of the strawberry pathogen Phytophthora fragariae indicates pathogenicity is determined by transcriptional variation in three key races.</title>
        <authorList>
            <person name="Adams T.M."/>
            <person name="Armitage A.D."/>
            <person name="Sobczyk M.K."/>
            <person name="Bates H.J."/>
            <person name="Dunwell J.M."/>
            <person name="Nellist C.F."/>
            <person name="Harrison R.J."/>
        </authorList>
    </citation>
    <scope>NUCLEOTIDE SEQUENCE [LARGE SCALE GENOMIC DNA]</scope>
    <source>
        <strain evidence="2 4">SCRP249</strain>
        <strain evidence="1 6">SCRP324</strain>
        <strain evidence="3 5">SCRP333</strain>
    </source>
</reference>
<comment type="caution">
    <text evidence="1">The sequence shown here is derived from an EMBL/GenBank/DDBJ whole genome shotgun (WGS) entry which is preliminary data.</text>
</comment>
<protein>
    <submittedName>
        <fullName evidence="1">Uncharacterized protein</fullName>
    </submittedName>
</protein>
<evidence type="ECO:0000313" key="2">
    <source>
        <dbReference type="EMBL" id="KAE9042582.1"/>
    </source>
</evidence>
<accession>A0A6A3MQ34</accession>
<evidence type="ECO:0000313" key="6">
    <source>
        <dbReference type="Proteomes" id="UP000435112"/>
    </source>
</evidence>
<keyword evidence="5" id="KW-1185">Reference proteome</keyword>
<dbReference type="Proteomes" id="UP000434957">
    <property type="component" value="Unassembled WGS sequence"/>
</dbReference>
<proteinExistence type="predicted"/>
<organism evidence="1 6">
    <name type="scientific">Phytophthora rubi</name>
    <dbReference type="NCBI Taxonomy" id="129364"/>
    <lineage>
        <taxon>Eukaryota</taxon>
        <taxon>Sar</taxon>
        <taxon>Stramenopiles</taxon>
        <taxon>Oomycota</taxon>
        <taxon>Peronosporomycetes</taxon>
        <taxon>Peronosporales</taxon>
        <taxon>Peronosporaceae</taxon>
        <taxon>Phytophthora</taxon>
    </lineage>
</organism>
<dbReference type="OrthoDB" id="92405at2759"/>
<dbReference type="AlphaFoldDB" id="A0A6A3MQ34"/>
<evidence type="ECO:0000313" key="4">
    <source>
        <dbReference type="Proteomes" id="UP000429607"/>
    </source>
</evidence>
<evidence type="ECO:0000313" key="1">
    <source>
        <dbReference type="EMBL" id="KAE9031638.1"/>
    </source>
</evidence>
<dbReference type="EMBL" id="QXFT01000288">
    <property type="protein sequence ID" value="KAE9348366.1"/>
    <property type="molecule type" value="Genomic_DNA"/>
</dbReference>
<dbReference type="EMBL" id="QXFU01000517">
    <property type="protein sequence ID" value="KAE9031638.1"/>
    <property type="molecule type" value="Genomic_DNA"/>
</dbReference>
<dbReference type="Proteomes" id="UP000429607">
    <property type="component" value="Unassembled WGS sequence"/>
</dbReference>
<dbReference type="Proteomes" id="UP000435112">
    <property type="component" value="Unassembled WGS sequence"/>
</dbReference>
<evidence type="ECO:0000313" key="3">
    <source>
        <dbReference type="EMBL" id="KAE9348366.1"/>
    </source>
</evidence>
<evidence type="ECO:0000313" key="5">
    <source>
        <dbReference type="Proteomes" id="UP000434957"/>
    </source>
</evidence>
<gene>
    <name evidence="2" type="ORF">PR001_g6133</name>
    <name evidence="1" type="ORF">PR002_g9594</name>
    <name evidence="3" type="ORF">PR003_g6469</name>
</gene>